<comment type="caution">
    <text evidence="2">The sequence shown here is derived from an EMBL/GenBank/DDBJ whole genome shotgun (WGS) entry which is preliminary data.</text>
</comment>
<dbReference type="Gene3D" id="1.20.120.970">
    <property type="match status" value="1"/>
</dbReference>
<dbReference type="Pfam" id="PF18249">
    <property type="entry name" value="Ca_bind_SSO6904"/>
    <property type="match status" value="1"/>
</dbReference>
<name>A0A830GXX5_9CREN</name>
<dbReference type="EMBL" id="BMQS01000001">
    <property type="protein sequence ID" value="GGT86801.1"/>
    <property type="molecule type" value="Genomic_DNA"/>
</dbReference>
<accession>A0A830GXX5</accession>
<evidence type="ECO:0000313" key="3">
    <source>
        <dbReference type="Proteomes" id="UP000616143"/>
    </source>
</evidence>
<feature type="domain" description="Calcium binding protein SSO6904" evidence="1">
    <location>
        <begin position="1"/>
        <end position="90"/>
    </location>
</feature>
<protein>
    <recommendedName>
        <fullName evidence="1">Calcium binding protein SSO6904 domain-containing protein</fullName>
    </recommendedName>
</protein>
<organism evidence="2 3">
    <name type="scientific">Sulfodiicoccus acidiphilus</name>
    <dbReference type="NCBI Taxonomy" id="1670455"/>
    <lineage>
        <taxon>Archaea</taxon>
        <taxon>Thermoproteota</taxon>
        <taxon>Thermoprotei</taxon>
        <taxon>Sulfolobales</taxon>
        <taxon>Sulfolobaceae</taxon>
        <taxon>Sulfodiicoccus</taxon>
    </lineage>
</organism>
<sequence length="91" mass="10349">MSVMEDPDFKELRKFKGKVDVKGVESILQEVVSEIEMGSSVTNALIYVYSLHYSEVRSYRELFNVITKLMEKFAGKLGADNVANLIRDSLK</sequence>
<dbReference type="Proteomes" id="UP000616143">
    <property type="component" value="Unassembled WGS sequence"/>
</dbReference>
<dbReference type="AlphaFoldDB" id="A0A830GXX5"/>
<reference evidence="2" key="2">
    <citation type="submission" date="2020-09" db="EMBL/GenBank/DDBJ databases">
        <authorList>
            <person name="Sun Q."/>
            <person name="Ohkuma M."/>
        </authorList>
    </citation>
    <scope>NUCLEOTIDE SEQUENCE</scope>
    <source>
        <strain evidence="2">JCM 31740</strain>
    </source>
</reference>
<gene>
    <name evidence="2" type="ORF">GCM10007116_00990</name>
</gene>
<reference evidence="2" key="1">
    <citation type="journal article" date="2014" name="Int. J. Syst. Evol. Microbiol.">
        <title>Complete genome sequence of Corynebacterium casei LMG S-19264T (=DSM 44701T), isolated from a smear-ripened cheese.</title>
        <authorList>
            <consortium name="US DOE Joint Genome Institute (JGI-PGF)"/>
            <person name="Walter F."/>
            <person name="Albersmeier A."/>
            <person name="Kalinowski J."/>
            <person name="Ruckert C."/>
        </authorList>
    </citation>
    <scope>NUCLEOTIDE SEQUENCE</scope>
    <source>
        <strain evidence="2">JCM 31740</strain>
    </source>
</reference>
<dbReference type="InterPro" id="IPR040534">
    <property type="entry name" value="Ca_bind_SSO6904"/>
</dbReference>
<evidence type="ECO:0000313" key="2">
    <source>
        <dbReference type="EMBL" id="GGT86801.1"/>
    </source>
</evidence>
<proteinExistence type="predicted"/>
<evidence type="ECO:0000259" key="1">
    <source>
        <dbReference type="Pfam" id="PF18249"/>
    </source>
</evidence>